<reference evidence="1" key="1">
    <citation type="submission" date="2024-02" db="EMBL/GenBank/DDBJ databases">
        <title>Metagenome Assembled Genome of Zalaria obscura JY119.</title>
        <authorList>
            <person name="Vighnesh L."/>
            <person name="Jagadeeshwari U."/>
            <person name="Venkata Ramana C."/>
            <person name="Sasikala C."/>
        </authorList>
    </citation>
    <scope>NUCLEOTIDE SEQUENCE</scope>
    <source>
        <strain evidence="1">JY119</strain>
    </source>
</reference>
<evidence type="ECO:0000313" key="1">
    <source>
        <dbReference type="EMBL" id="KAK8211478.1"/>
    </source>
</evidence>
<name>A0ACC3SF53_9PEZI</name>
<gene>
    <name evidence="1" type="ORF">M8818_003131</name>
</gene>
<comment type="caution">
    <text evidence="1">The sequence shown here is derived from an EMBL/GenBank/DDBJ whole genome shotgun (WGS) entry which is preliminary data.</text>
</comment>
<evidence type="ECO:0000313" key="2">
    <source>
        <dbReference type="Proteomes" id="UP001320706"/>
    </source>
</evidence>
<dbReference type="Proteomes" id="UP001320706">
    <property type="component" value="Unassembled WGS sequence"/>
</dbReference>
<keyword evidence="2" id="KW-1185">Reference proteome</keyword>
<accession>A0ACC3SF53</accession>
<proteinExistence type="predicted"/>
<dbReference type="EMBL" id="JAMKPW020000013">
    <property type="protein sequence ID" value="KAK8211478.1"/>
    <property type="molecule type" value="Genomic_DNA"/>
</dbReference>
<protein>
    <submittedName>
        <fullName evidence="1">Uncharacterized protein</fullName>
    </submittedName>
</protein>
<organism evidence="1 2">
    <name type="scientific">Zalaria obscura</name>
    <dbReference type="NCBI Taxonomy" id="2024903"/>
    <lineage>
        <taxon>Eukaryota</taxon>
        <taxon>Fungi</taxon>
        <taxon>Dikarya</taxon>
        <taxon>Ascomycota</taxon>
        <taxon>Pezizomycotina</taxon>
        <taxon>Dothideomycetes</taxon>
        <taxon>Dothideomycetidae</taxon>
        <taxon>Dothideales</taxon>
        <taxon>Zalariaceae</taxon>
        <taxon>Zalaria</taxon>
    </lineage>
</organism>
<sequence>MVSVEGTPAGLVLFGPTYYPSILSSSLITFKSVLLASFICSAATVAWYATSLFAPSLEPPACSAAVRAVAYETLHHYNPSLKNVTIYGTGGTIAGRGASITQTTGYSIGNTTIYDLIGGVPDLPNIANIAAVQVSNVESGEINAKILLELNKLIQDDLAQPTTQGVVVTHGTDTLEETAFFLDLTMLSHKPVVVVGAMRPSTATSADGPLNLFQAVKLAVTPEARDRGAMVTFNDRITSAYYVSKNHANALDTFYAKDQGHLGFFLNQVPNFYFTPSTPTAKPFFDISRLNLKTLPQVDILFGHQDSNPALIRAAASSGAKGIVFAGPGAGYWTEAGRAVAKEVFDEMAIPMVFSTRTGKGFVPPFPPFGEGGEWRIAGSTLDPQKCRILLQLAIATGMEAQEIGSLFESLQTR</sequence>